<dbReference type="EMBL" id="CP069029">
    <property type="protein sequence ID" value="QRC97660.1"/>
    <property type="molecule type" value="Genomic_DNA"/>
</dbReference>
<evidence type="ECO:0000313" key="3">
    <source>
        <dbReference type="Proteomes" id="UP000663193"/>
    </source>
</evidence>
<evidence type="ECO:0000256" key="1">
    <source>
        <dbReference type="SAM" id="MobiDB-lite"/>
    </source>
</evidence>
<dbReference type="VEuPathDB" id="FungiDB:JI435_410830"/>
<dbReference type="Proteomes" id="UP000663193">
    <property type="component" value="Chromosome 7"/>
</dbReference>
<accession>A0A7U2F2V6</accession>
<evidence type="ECO:0000313" key="2">
    <source>
        <dbReference type="EMBL" id="QRC97660.1"/>
    </source>
</evidence>
<dbReference type="AlphaFoldDB" id="A0A7U2F2V6"/>
<keyword evidence="3" id="KW-1185">Reference proteome</keyword>
<protein>
    <submittedName>
        <fullName evidence="2">Uncharacterized protein</fullName>
    </submittedName>
</protein>
<proteinExistence type="predicted"/>
<organism evidence="2 3">
    <name type="scientific">Phaeosphaeria nodorum (strain SN15 / ATCC MYA-4574 / FGSC 10173)</name>
    <name type="common">Glume blotch fungus</name>
    <name type="synonym">Parastagonospora nodorum</name>
    <dbReference type="NCBI Taxonomy" id="321614"/>
    <lineage>
        <taxon>Eukaryota</taxon>
        <taxon>Fungi</taxon>
        <taxon>Dikarya</taxon>
        <taxon>Ascomycota</taxon>
        <taxon>Pezizomycotina</taxon>
        <taxon>Dothideomycetes</taxon>
        <taxon>Pleosporomycetidae</taxon>
        <taxon>Pleosporales</taxon>
        <taxon>Pleosporineae</taxon>
        <taxon>Phaeosphaeriaceae</taxon>
        <taxon>Parastagonospora</taxon>
    </lineage>
</organism>
<name>A0A7U2F2V6_PHANO</name>
<sequence length="67" mass="7521">MGHFMWDQRFGRKRDYHHQEAVEHCRRFPGEAQDASGTGAGVADGEGNGYDSSEDAESAIGRRYTRC</sequence>
<feature type="region of interest" description="Disordered" evidence="1">
    <location>
        <begin position="28"/>
        <end position="67"/>
    </location>
</feature>
<gene>
    <name evidence="2" type="ORF">JI435_410830</name>
</gene>
<feature type="compositionally biased region" description="Gly residues" evidence="1">
    <location>
        <begin position="38"/>
        <end position="48"/>
    </location>
</feature>
<reference evidence="3" key="1">
    <citation type="journal article" date="2021" name="BMC Genomics">
        <title>Chromosome-level genome assembly and manually-curated proteome of model necrotroph Parastagonospora nodorum Sn15 reveals a genome-wide trove of candidate effector homologs, and redundancy of virulence-related functions within an accessory chromosome.</title>
        <authorList>
            <person name="Bertazzoni S."/>
            <person name="Jones D.A.B."/>
            <person name="Phan H.T."/>
            <person name="Tan K.-C."/>
            <person name="Hane J.K."/>
        </authorList>
    </citation>
    <scope>NUCLEOTIDE SEQUENCE [LARGE SCALE GENOMIC DNA]</scope>
    <source>
        <strain evidence="3">SN15 / ATCC MYA-4574 / FGSC 10173)</strain>
    </source>
</reference>